<dbReference type="InterPro" id="IPR001789">
    <property type="entry name" value="Sig_transdc_resp-reg_receiver"/>
</dbReference>
<comment type="function">
    <text evidence="5">May play the central regulatory role in sporulation. It may be an element of the effector pathway responsible for the activation of sporulation genes in response to nutritional stress. Spo0A may act in concert with spo0H (a sigma factor) to control the expression of some genes that are critical to the sporulation process.</text>
</comment>
<keyword evidence="10" id="KW-1185">Reference proteome</keyword>
<dbReference type="CDD" id="cd17536">
    <property type="entry name" value="REC_YesN-like"/>
    <property type="match status" value="1"/>
</dbReference>
<dbReference type="SMART" id="SM00342">
    <property type="entry name" value="HTH_ARAC"/>
    <property type="match status" value="1"/>
</dbReference>
<evidence type="ECO:0000256" key="1">
    <source>
        <dbReference type="ARBA" id="ARBA00018672"/>
    </source>
</evidence>
<comment type="caution">
    <text evidence="9">The sequence shown here is derived from an EMBL/GenBank/DDBJ whole genome shotgun (WGS) entry which is preliminary data.</text>
</comment>
<evidence type="ECO:0000256" key="2">
    <source>
        <dbReference type="ARBA" id="ARBA00023015"/>
    </source>
</evidence>
<evidence type="ECO:0000259" key="8">
    <source>
        <dbReference type="PROSITE" id="PS50110"/>
    </source>
</evidence>
<dbReference type="GO" id="GO:0000160">
    <property type="term" value="P:phosphorelay signal transduction system"/>
    <property type="evidence" value="ECO:0007669"/>
    <property type="project" value="InterPro"/>
</dbReference>
<evidence type="ECO:0000256" key="3">
    <source>
        <dbReference type="ARBA" id="ARBA00023125"/>
    </source>
</evidence>
<feature type="modified residue" description="4-aspartylphosphate" evidence="6">
    <location>
        <position position="56"/>
    </location>
</feature>
<dbReference type="SUPFAM" id="SSF52172">
    <property type="entry name" value="CheY-like"/>
    <property type="match status" value="1"/>
</dbReference>
<dbReference type="PROSITE" id="PS50110">
    <property type="entry name" value="RESPONSE_REGULATORY"/>
    <property type="match status" value="1"/>
</dbReference>
<feature type="domain" description="HTH araC/xylS-type" evidence="7">
    <location>
        <begin position="410"/>
        <end position="508"/>
    </location>
</feature>
<accession>A0A6N7IYA8</accession>
<dbReference type="SMART" id="SM00448">
    <property type="entry name" value="REC"/>
    <property type="match status" value="1"/>
</dbReference>
<dbReference type="GO" id="GO:0003700">
    <property type="term" value="F:DNA-binding transcription factor activity"/>
    <property type="evidence" value="ECO:0007669"/>
    <property type="project" value="InterPro"/>
</dbReference>
<name>A0A6N7IYA8_9FIRM</name>
<evidence type="ECO:0000256" key="6">
    <source>
        <dbReference type="PROSITE-ProRule" id="PRU00169"/>
    </source>
</evidence>
<dbReference type="PANTHER" id="PTHR43280">
    <property type="entry name" value="ARAC-FAMILY TRANSCRIPTIONAL REGULATOR"/>
    <property type="match status" value="1"/>
</dbReference>
<dbReference type="PANTHER" id="PTHR43280:SF2">
    <property type="entry name" value="HTH-TYPE TRANSCRIPTIONAL REGULATOR EXSA"/>
    <property type="match status" value="1"/>
</dbReference>
<evidence type="ECO:0000256" key="5">
    <source>
        <dbReference type="ARBA" id="ARBA00024867"/>
    </source>
</evidence>
<organism evidence="9 10">
    <name type="scientific">Candidatus Weimeria bifida</name>
    <dbReference type="NCBI Taxonomy" id="2599074"/>
    <lineage>
        <taxon>Bacteria</taxon>
        <taxon>Bacillati</taxon>
        <taxon>Bacillota</taxon>
        <taxon>Clostridia</taxon>
        <taxon>Lachnospirales</taxon>
        <taxon>Lachnospiraceae</taxon>
        <taxon>Candidatus Weimeria</taxon>
    </lineage>
</organism>
<dbReference type="GO" id="GO:0043565">
    <property type="term" value="F:sequence-specific DNA binding"/>
    <property type="evidence" value="ECO:0007669"/>
    <property type="project" value="InterPro"/>
</dbReference>
<gene>
    <name evidence="9" type="ORF">FRC54_02860</name>
</gene>
<keyword evidence="3" id="KW-0238">DNA-binding</keyword>
<dbReference type="InterPro" id="IPR011006">
    <property type="entry name" value="CheY-like_superfamily"/>
</dbReference>
<dbReference type="InterPro" id="IPR018060">
    <property type="entry name" value="HTH_AraC"/>
</dbReference>
<keyword evidence="4" id="KW-0804">Transcription</keyword>
<dbReference type="SUPFAM" id="SSF46689">
    <property type="entry name" value="Homeodomain-like"/>
    <property type="match status" value="2"/>
</dbReference>
<reference evidence="9" key="1">
    <citation type="journal article" date="2020" name="Appl. Environ. Microbiol.">
        <title>Medium-Chain Fatty Acid Synthesis by 'Candidatus Weimeria bifida' gen. nov., sp. nov., and 'Candidatus Pseudoramibacter fermentans' sp. nov.</title>
        <authorList>
            <person name="Scarborough M.J."/>
            <person name="Myers K.S."/>
            <person name="Donohue T.J."/>
            <person name="Noguera D.R."/>
        </authorList>
    </citation>
    <scope>NUCLEOTIDE SEQUENCE</scope>
    <source>
        <strain evidence="9">LCO1.1</strain>
    </source>
</reference>
<protein>
    <recommendedName>
        <fullName evidence="1">Stage 0 sporulation protein A homolog</fullName>
    </recommendedName>
</protein>
<proteinExistence type="predicted"/>
<dbReference type="PROSITE" id="PS00041">
    <property type="entry name" value="HTH_ARAC_FAMILY_1"/>
    <property type="match status" value="1"/>
</dbReference>
<evidence type="ECO:0000313" key="10">
    <source>
        <dbReference type="Proteomes" id="UP000460257"/>
    </source>
</evidence>
<dbReference type="InterPro" id="IPR018062">
    <property type="entry name" value="HTH_AraC-typ_CS"/>
</dbReference>
<keyword evidence="6" id="KW-0597">Phosphoprotein</keyword>
<dbReference type="InterPro" id="IPR020449">
    <property type="entry name" value="Tscrpt_reg_AraC-type_HTH"/>
</dbReference>
<dbReference type="Proteomes" id="UP000460257">
    <property type="component" value="Unassembled WGS sequence"/>
</dbReference>
<evidence type="ECO:0000259" key="7">
    <source>
        <dbReference type="PROSITE" id="PS01124"/>
    </source>
</evidence>
<sequence length="512" mass="59182">MVIMEILIVDDEAIERKGLTMLLKREKIDARIREAENGKQALEKLEEKPADLMLTDIKMPFMDGLELTDICSKKYPDMKMVIFSGYGEFEYARKAMRSGVTNYILKPVDPVEFHRTIEKVMKDMNEAAIENENRDRRSDFILEHVMLELINGRDLESLDPSVRKLVPDGYAEDITVMALLSFDHDFFGIKAVNFSDEVKKKTGLDFWCVNIDPSSSIFIFSEEIEDRKALGEKLVDAVKELYDETAYVSVSLPLPGGHSNLKALGRTYDALEALMENRFYLNSDHVFLEGDESGQADINDIDSDVLMKQIKQDINVKDMVGLRDHYEKLCDKYKNNTGFSQVYVKFVFSNLMKEIYDNLPKEDQGSLSDDVDKLYRTTDFTEVMNILDRGISLLEKNFDLNPQTSHREIETVKKYIYEHYNEELSTELLAEKVYMAPSYLSHVFKKETGQNLSKFIKALRMEKAKQMLEETHNKIVNISYAVGYPNVSYFCRSFRAYFGESPEQYRTEKGKS</sequence>
<evidence type="ECO:0000256" key="4">
    <source>
        <dbReference type="ARBA" id="ARBA00023163"/>
    </source>
</evidence>
<dbReference type="PROSITE" id="PS01124">
    <property type="entry name" value="HTH_ARAC_FAMILY_2"/>
    <property type="match status" value="1"/>
</dbReference>
<dbReference type="EMBL" id="VOGC01000002">
    <property type="protein sequence ID" value="MQN00920.1"/>
    <property type="molecule type" value="Genomic_DNA"/>
</dbReference>
<dbReference type="PRINTS" id="PR00032">
    <property type="entry name" value="HTHARAC"/>
</dbReference>
<dbReference type="Pfam" id="PF00072">
    <property type="entry name" value="Response_reg"/>
    <property type="match status" value="1"/>
</dbReference>
<dbReference type="Gene3D" id="1.10.10.60">
    <property type="entry name" value="Homeodomain-like"/>
    <property type="match status" value="2"/>
</dbReference>
<keyword evidence="2" id="KW-0805">Transcription regulation</keyword>
<dbReference type="InterPro" id="IPR009057">
    <property type="entry name" value="Homeodomain-like_sf"/>
</dbReference>
<dbReference type="Pfam" id="PF12833">
    <property type="entry name" value="HTH_18"/>
    <property type="match status" value="1"/>
</dbReference>
<dbReference type="Gene3D" id="3.40.50.2300">
    <property type="match status" value="1"/>
</dbReference>
<feature type="domain" description="Response regulatory" evidence="8">
    <location>
        <begin position="5"/>
        <end position="121"/>
    </location>
</feature>
<evidence type="ECO:0000313" key="9">
    <source>
        <dbReference type="EMBL" id="MQN00920.1"/>
    </source>
</evidence>
<dbReference type="AlphaFoldDB" id="A0A6N7IYA8"/>